<name>A0ABD3R186_9STRA</name>
<organism evidence="2 3">
    <name type="scientific">Stephanodiscus triporus</name>
    <dbReference type="NCBI Taxonomy" id="2934178"/>
    <lineage>
        <taxon>Eukaryota</taxon>
        <taxon>Sar</taxon>
        <taxon>Stramenopiles</taxon>
        <taxon>Ochrophyta</taxon>
        <taxon>Bacillariophyta</taxon>
        <taxon>Coscinodiscophyceae</taxon>
        <taxon>Thalassiosirophycidae</taxon>
        <taxon>Stephanodiscales</taxon>
        <taxon>Stephanodiscaceae</taxon>
        <taxon>Stephanodiscus</taxon>
    </lineage>
</organism>
<reference evidence="2 3" key="1">
    <citation type="submission" date="2024-10" db="EMBL/GenBank/DDBJ databases">
        <title>Updated reference genomes for cyclostephanoid diatoms.</title>
        <authorList>
            <person name="Roberts W.R."/>
            <person name="Alverson A.J."/>
        </authorList>
    </citation>
    <scope>NUCLEOTIDE SEQUENCE [LARGE SCALE GENOMIC DNA]</scope>
    <source>
        <strain evidence="2 3">AJA276-08</strain>
    </source>
</reference>
<gene>
    <name evidence="2" type="ORF">ACHAW5_002354</name>
</gene>
<protein>
    <submittedName>
        <fullName evidence="2">Uncharacterized protein</fullName>
    </submittedName>
</protein>
<keyword evidence="3" id="KW-1185">Reference proteome</keyword>
<dbReference type="Proteomes" id="UP001530315">
    <property type="component" value="Unassembled WGS sequence"/>
</dbReference>
<feature type="region of interest" description="Disordered" evidence="1">
    <location>
        <begin position="213"/>
        <end position="236"/>
    </location>
</feature>
<evidence type="ECO:0000256" key="1">
    <source>
        <dbReference type="SAM" id="MobiDB-lite"/>
    </source>
</evidence>
<proteinExistence type="predicted"/>
<dbReference type="AlphaFoldDB" id="A0ABD3R186"/>
<evidence type="ECO:0000313" key="3">
    <source>
        <dbReference type="Proteomes" id="UP001530315"/>
    </source>
</evidence>
<accession>A0ABD3R186</accession>
<sequence>MTKKTSATSKISPQSRAKATNLPIQCWAHSRAGERCRAKVASREGEPIPIPYCDKHLERGDGALKVVKHPLFGKALVARYDLPKSYRMAYWGVRGRCQTCDVEDRAISFYPPDPVTGSNIDPRVEGGRTLKRFNYNGVLNPGGTGDVIQYAGCPGPNEKQNMRSTFQYFGLRNGIIGGLEFVTLMPVPKNTQLLHWYGSGWWNERGIKRQDVGTKKYPAPLRPAKDSIVKSKTPAK</sequence>
<comment type="caution">
    <text evidence="2">The sequence shown here is derived from an EMBL/GenBank/DDBJ whole genome shotgun (WGS) entry which is preliminary data.</text>
</comment>
<dbReference type="EMBL" id="JALLAZ020000002">
    <property type="protein sequence ID" value="KAL3805997.1"/>
    <property type="molecule type" value="Genomic_DNA"/>
</dbReference>
<evidence type="ECO:0000313" key="2">
    <source>
        <dbReference type="EMBL" id="KAL3805997.1"/>
    </source>
</evidence>